<reference evidence="4 5" key="1">
    <citation type="submission" date="2020-08" db="EMBL/GenBank/DDBJ databases">
        <title>Sequencing the genomes of 1000 actinobacteria strains.</title>
        <authorList>
            <person name="Klenk H.-P."/>
        </authorList>
    </citation>
    <scope>NUCLEOTIDE SEQUENCE [LARGE SCALE GENOMIC DNA]</scope>
    <source>
        <strain evidence="4 5">DSM 44230</strain>
    </source>
</reference>
<evidence type="ECO:0000256" key="1">
    <source>
        <dbReference type="ARBA" id="ARBA00022679"/>
    </source>
</evidence>
<feature type="domain" description="Phospholipid/glycerol acyltransferase" evidence="3">
    <location>
        <begin position="34"/>
        <end position="153"/>
    </location>
</feature>
<sequence length="222" mass="24380">MLYRLLKRLLGRLVRLVWRPTVLGLENLPKDGPFILAANHLSFADSLMLPLVVPRQVAFLAKAEYFTGKGLKGALMRWVFTALGQIPVERGKGRAAGQALDTALEVLQAGGAFGIYPEGTRSRDGQLHRGHVGVARLALTSGAPVIPVGLIGTDRLQPLGKKIPRIRPVTIHFGTPLDFTRYDGMNESLPILRSVTDEIMYQIMELSGQEYVDRYEKPPAAA</sequence>
<organism evidence="4 5">
    <name type="scientific">Crossiella cryophila</name>
    <dbReference type="NCBI Taxonomy" id="43355"/>
    <lineage>
        <taxon>Bacteria</taxon>
        <taxon>Bacillati</taxon>
        <taxon>Actinomycetota</taxon>
        <taxon>Actinomycetes</taxon>
        <taxon>Pseudonocardiales</taxon>
        <taxon>Pseudonocardiaceae</taxon>
        <taxon>Crossiella</taxon>
    </lineage>
</organism>
<name>A0A7W7C837_9PSEU</name>
<dbReference type="Pfam" id="PF01553">
    <property type="entry name" value="Acyltransferase"/>
    <property type="match status" value="1"/>
</dbReference>
<accession>A0A7W7C837</accession>
<dbReference type="GO" id="GO:0005886">
    <property type="term" value="C:plasma membrane"/>
    <property type="evidence" value="ECO:0007669"/>
    <property type="project" value="TreeGrafter"/>
</dbReference>
<protein>
    <submittedName>
        <fullName evidence="4">1-acyl-sn-glycerol-3-phosphate acyltransferase</fullName>
        <ecNumber evidence="4">2.3.1.51</ecNumber>
    </submittedName>
</protein>
<dbReference type="EC" id="2.3.1.51" evidence="4"/>
<dbReference type="PANTHER" id="PTHR10434:SF11">
    <property type="entry name" value="1-ACYL-SN-GLYCEROL-3-PHOSPHATE ACYLTRANSFERASE"/>
    <property type="match status" value="1"/>
</dbReference>
<dbReference type="CDD" id="cd07989">
    <property type="entry name" value="LPLAT_AGPAT-like"/>
    <property type="match status" value="1"/>
</dbReference>
<evidence type="ECO:0000313" key="4">
    <source>
        <dbReference type="EMBL" id="MBB4676272.1"/>
    </source>
</evidence>
<dbReference type="SUPFAM" id="SSF69593">
    <property type="entry name" value="Glycerol-3-phosphate (1)-acyltransferase"/>
    <property type="match status" value="1"/>
</dbReference>
<dbReference type="AlphaFoldDB" id="A0A7W7C837"/>
<dbReference type="GO" id="GO:0006654">
    <property type="term" value="P:phosphatidic acid biosynthetic process"/>
    <property type="evidence" value="ECO:0007669"/>
    <property type="project" value="TreeGrafter"/>
</dbReference>
<gene>
    <name evidence="4" type="ORF">HNR67_002390</name>
</gene>
<keyword evidence="1 4" id="KW-0808">Transferase</keyword>
<comment type="caution">
    <text evidence="4">The sequence shown here is derived from an EMBL/GenBank/DDBJ whole genome shotgun (WGS) entry which is preliminary data.</text>
</comment>
<keyword evidence="2 4" id="KW-0012">Acyltransferase</keyword>
<dbReference type="Proteomes" id="UP000533598">
    <property type="component" value="Unassembled WGS sequence"/>
</dbReference>
<keyword evidence="5" id="KW-1185">Reference proteome</keyword>
<dbReference type="EMBL" id="JACHMH010000001">
    <property type="protein sequence ID" value="MBB4676272.1"/>
    <property type="molecule type" value="Genomic_DNA"/>
</dbReference>
<dbReference type="PANTHER" id="PTHR10434">
    <property type="entry name" value="1-ACYL-SN-GLYCEROL-3-PHOSPHATE ACYLTRANSFERASE"/>
    <property type="match status" value="1"/>
</dbReference>
<evidence type="ECO:0000259" key="3">
    <source>
        <dbReference type="SMART" id="SM00563"/>
    </source>
</evidence>
<evidence type="ECO:0000313" key="5">
    <source>
        <dbReference type="Proteomes" id="UP000533598"/>
    </source>
</evidence>
<dbReference type="GO" id="GO:0003841">
    <property type="term" value="F:1-acylglycerol-3-phosphate O-acyltransferase activity"/>
    <property type="evidence" value="ECO:0007669"/>
    <property type="project" value="UniProtKB-EC"/>
</dbReference>
<dbReference type="InterPro" id="IPR002123">
    <property type="entry name" value="Plipid/glycerol_acylTrfase"/>
</dbReference>
<dbReference type="SMART" id="SM00563">
    <property type="entry name" value="PlsC"/>
    <property type="match status" value="1"/>
</dbReference>
<evidence type="ECO:0000256" key="2">
    <source>
        <dbReference type="ARBA" id="ARBA00023315"/>
    </source>
</evidence>
<dbReference type="RefSeq" id="WP_185002119.1">
    <property type="nucleotide sequence ID" value="NZ_BAAAUI010000029.1"/>
</dbReference>
<proteinExistence type="predicted"/>